<evidence type="ECO:0000256" key="1">
    <source>
        <dbReference type="SAM" id="MobiDB-lite"/>
    </source>
</evidence>
<evidence type="ECO:0000313" key="2">
    <source>
        <dbReference type="EMBL" id="OAH42020.1"/>
    </source>
</evidence>
<name>A0A177JLA8_SPHYA</name>
<dbReference type="Proteomes" id="UP000077262">
    <property type="component" value="Unassembled WGS sequence"/>
</dbReference>
<proteinExistence type="predicted"/>
<comment type="caution">
    <text evidence="2">The sequence shown here is derived from an EMBL/GenBank/DDBJ whole genome shotgun (WGS) entry which is preliminary data.</text>
</comment>
<organism evidence="2 3">
    <name type="scientific">Sphingobium yanoikuyae</name>
    <name type="common">Sphingomonas yanoikuyae</name>
    <dbReference type="NCBI Taxonomy" id="13690"/>
    <lineage>
        <taxon>Bacteria</taxon>
        <taxon>Pseudomonadati</taxon>
        <taxon>Pseudomonadota</taxon>
        <taxon>Alphaproteobacteria</taxon>
        <taxon>Sphingomonadales</taxon>
        <taxon>Sphingomonadaceae</taxon>
        <taxon>Sphingobium</taxon>
    </lineage>
</organism>
<evidence type="ECO:0000313" key="3">
    <source>
        <dbReference type="Proteomes" id="UP000077262"/>
    </source>
</evidence>
<reference evidence="2 3" key="1">
    <citation type="submission" date="2016-02" db="EMBL/GenBank/DDBJ databases">
        <authorList>
            <person name="Wen L."/>
            <person name="He K."/>
            <person name="Yang H."/>
        </authorList>
    </citation>
    <scope>NUCLEOTIDE SEQUENCE [LARGE SCALE GENOMIC DNA]</scope>
    <source>
        <strain evidence="2 3">CD09_2</strain>
    </source>
</reference>
<evidence type="ECO:0008006" key="4">
    <source>
        <dbReference type="Google" id="ProtNLM"/>
    </source>
</evidence>
<dbReference type="EMBL" id="LSTR01000046">
    <property type="protein sequence ID" value="OAH42020.1"/>
    <property type="molecule type" value="Genomic_DNA"/>
</dbReference>
<sequence length="319" mass="34686">MGKRGVYGNVGIPGTGLSYRERLDKPSRSSTPSRPPAVPTPPEPQIPNGLVARIVEDQLVFLDGEGQSIAPALIPLIKRTMKDELREFLQENVDARNGAATSLTTIHLDIPQTVGQISGSSAGKPSREQFASGEEHMAALMAWRAAQANAGPDLAAIEDALLQRLGWLEWPRETNIAISFSGGRLLLDVDLPEIEDMPSVKWSADFTQLAFRPKELTQKERAALYLDHVCSLLVRLVGHSMAVAEPIHTVALSAYTQRSGAIGQERDEYVATLSVDRPAWGEVNLASLAEIEPQNLLRHLGAKIETNSRGILLVQTPLT</sequence>
<gene>
    <name evidence="2" type="ORF">AX777_22305</name>
</gene>
<accession>A0A177JLA8</accession>
<protein>
    <recommendedName>
        <fullName evidence="4">DUF4236 domain-containing protein</fullName>
    </recommendedName>
</protein>
<feature type="region of interest" description="Disordered" evidence="1">
    <location>
        <begin position="1"/>
        <end position="46"/>
    </location>
</feature>
<feature type="compositionally biased region" description="Pro residues" evidence="1">
    <location>
        <begin position="33"/>
        <end position="45"/>
    </location>
</feature>
<dbReference type="AlphaFoldDB" id="A0A177JLA8"/>